<evidence type="ECO:0000256" key="6">
    <source>
        <dbReference type="ARBA" id="ARBA00009541"/>
    </source>
</evidence>
<dbReference type="InterPro" id="IPR011060">
    <property type="entry name" value="RibuloseP-bd_barrel"/>
</dbReference>
<keyword evidence="15" id="KW-1185">Reference proteome</keyword>
<comment type="cofactor">
    <cofactor evidence="5">
        <name>Fe(2+)</name>
        <dbReference type="ChEBI" id="CHEBI:29033"/>
    </cofactor>
</comment>
<dbReference type="PANTHER" id="PTHR11749">
    <property type="entry name" value="RIBULOSE-5-PHOSPHATE-3-EPIMERASE"/>
    <property type="match status" value="1"/>
</dbReference>
<dbReference type="FunFam" id="3.20.20.70:FF:000181">
    <property type="entry name" value="Ribulose-phosphate 3-epimerase"/>
    <property type="match status" value="1"/>
</dbReference>
<evidence type="ECO:0000256" key="1">
    <source>
        <dbReference type="ARBA" id="ARBA00001782"/>
    </source>
</evidence>
<dbReference type="GO" id="GO:0046872">
    <property type="term" value="F:metal ion binding"/>
    <property type="evidence" value="ECO:0000318"/>
    <property type="project" value="GO_Central"/>
</dbReference>
<feature type="binding site" evidence="12">
    <location>
        <position position="39"/>
    </location>
    <ligand>
        <name>a divalent metal cation</name>
        <dbReference type="ChEBI" id="CHEBI:60240"/>
    </ligand>
</feature>
<dbReference type="SUPFAM" id="SSF51366">
    <property type="entry name" value="Ribulose-phoshate binding barrel"/>
    <property type="match status" value="1"/>
</dbReference>
<feature type="binding site" evidence="12">
    <location>
        <position position="37"/>
    </location>
    <ligand>
        <name>a divalent metal cation</name>
        <dbReference type="ChEBI" id="CHEBI:60240"/>
    </ligand>
</feature>
<comment type="cofactor">
    <cofactor evidence="2">
        <name>Mn(2+)</name>
        <dbReference type="ChEBI" id="CHEBI:29035"/>
    </cofactor>
</comment>
<dbReference type="InterPro" id="IPR000056">
    <property type="entry name" value="Ribul_P_3_epim-like"/>
</dbReference>
<comment type="catalytic activity">
    <reaction evidence="1 10">
        <text>D-ribulose 5-phosphate = D-xylulose 5-phosphate</text>
        <dbReference type="Rhea" id="RHEA:13677"/>
        <dbReference type="ChEBI" id="CHEBI:57737"/>
        <dbReference type="ChEBI" id="CHEBI:58121"/>
        <dbReference type="EC" id="5.1.3.1"/>
    </reaction>
</comment>
<protein>
    <recommendedName>
        <fullName evidence="7 10">Ribulose-phosphate 3-epimerase</fullName>
        <ecNumber evidence="7 10">5.1.3.1</ecNumber>
    </recommendedName>
</protein>
<feature type="binding site" evidence="13">
    <location>
        <position position="12"/>
    </location>
    <ligand>
        <name>substrate</name>
    </ligand>
</feature>
<sequence length="230" mass="24936">MVVEVTAKIAPSMLSSDFANLASEAERMVGCGADWLHMDIMDGHFVPNLTIGAPVIESLRKHTQAYLDCHLMVTNPLDYVEPLAKAGASGFTFHVEVSKDNWKELIEKIKSRGMRPGVALKPQTAIEKVFPLVEHENPVDLVLVMTVEPGFGGQKFMPEMMDKVRTLRKKYPNLDIEVDGGLGPSTIESAAYAGANCIVAGSSVFGAPEPSRVISILRSSVHKASLNSTD</sequence>
<comment type="similarity">
    <text evidence="6 10">Belongs to the ribulose-phosphate 3-epimerase family.</text>
</comment>
<dbReference type="AlphaFoldDB" id="A0A0K9PGS8"/>
<keyword evidence="12" id="KW-0170">Cobalt</keyword>
<feature type="binding site" evidence="13">
    <location>
        <begin position="201"/>
        <end position="202"/>
    </location>
    <ligand>
        <name>substrate</name>
    </ligand>
</feature>
<dbReference type="NCBIfam" id="NF004076">
    <property type="entry name" value="PRK05581.1-4"/>
    <property type="match status" value="1"/>
</dbReference>
<evidence type="ECO:0000256" key="10">
    <source>
        <dbReference type="PIRNR" id="PIRNR001461"/>
    </source>
</evidence>
<evidence type="ECO:0000313" key="14">
    <source>
        <dbReference type="EMBL" id="KMZ67445.1"/>
    </source>
</evidence>
<comment type="cofactor">
    <cofactor evidence="3">
        <name>Co(2+)</name>
        <dbReference type="ChEBI" id="CHEBI:48828"/>
    </cofactor>
</comment>
<evidence type="ECO:0000256" key="8">
    <source>
        <dbReference type="ARBA" id="ARBA00022723"/>
    </source>
</evidence>
<dbReference type="GO" id="GO:0005975">
    <property type="term" value="P:carbohydrate metabolic process"/>
    <property type="evidence" value="ECO:0000318"/>
    <property type="project" value="GO_Central"/>
</dbReference>
<dbReference type="Proteomes" id="UP000036987">
    <property type="component" value="Unassembled WGS sequence"/>
</dbReference>
<evidence type="ECO:0000256" key="5">
    <source>
        <dbReference type="ARBA" id="ARBA00001954"/>
    </source>
</evidence>
<feature type="binding site" evidence="12">
    <location>
        <position position="70"/>
    </location>
    <ligand>
        <name>a divalent metal cation</name>
        <dbReference type="ChEBI" id="CHEBI:60240"/>
    </ligand>
</feature>
<reference evidence="15" key="1">
    <citation type="journal article" date="2016" name="Nature">
        <title>The genome of the seagrass Zostera marina reveals angiosperm adaptation to the sea.</title>
        <authorList>
            <person name="Olsen J.L."/>
            <person name="Rouze P."/>
            <person name="Verhelst B."/>
            <person name="Lin Y.-C."/>
            <person name="Bayer T."/>
            <person name="Collen J."/>
            <person name="Dattolo E."/>
            <person name="De Paoli E."/>
            <person name="Dittami S."/>
            <person name="Maumus F."/>
            <person name="Michel G."/>
            <person name="Kersting A."/>
            <person name="Lauritano C."/>
            <person name="Lohaus R."/>
            <person name="Toepel M."/>
            <person name="Tonon T."/>
            <person name="Vanneste K."/>
            <person name="Amirebrahimi M."/>
            <person name="Brakel J."/>
            <person name="Bostroem C."/>
            <person name="Chovatia M."/>
            <person name="Grimwood J."/>
            <person name="Jenkins J.W."/>
            <person name="Jueterbock A."/>
            <person name="Mraz A."/>
            <person name="Stam W.T."/>
            <person name="Tice H."/>
            <person name="Bornberg-Bauer E."/>
            <person name="Green P.J."/>
            <person name="Pearson G.A."/>
            <person name="Procaccini G."/>
            <person name="Duarte C.M."/>
            <person name="Schmutz J."/>
            <person name="Reusch T.B.H."/>
            <person name="Van de Peer Y."/>
        </authorList>
    </citation>
    <scope>NUCLEOTIDE SEQUENCE [LARGE SCALE GENOMIC DNA]</scope>
    <source>
        <strain evidence="15">cv. Finnish</strain>
    </source>
</reference>
<dbReference type="PROSITE" id="PS01085">
    <property type="entry name" value="RIBUL_P_3_EPIMER_1"/>
    <property type="match status" value="1"/>
</dbReference>
<feature type="binding site" evidence="13">
    <location>
        <position position="181"/>
    </location>
    <ligand>
        <name>substrate</name>
    </ligand>
</feature>
<comment type="cofactor">
    <cofactor evidence="12">
        <name>a divalent metal cation</name>
        <dbReference type="ChEBI" id="CHEBI:60240"/>
    </cofactor>
    <text evidence="12">Binds 1 divalent metal cation per subunit.</text>
</comment>
<comment type="cofactor">
    <cofactor evidence="4">
        <name>Zn(2+)</name>
        <dbReference type="ChEBI" id="CHEBI:29105"/>
    </cofactor>
</comment>
<feature type="active site" description="Proton acceptor" evidence="11">
    <location>
        <position position="39"/>
    </location>
</feature>
<dbReference type="HAMAP" id="MF_02227">
    <property type="entry name" value="RPE"/>
    <property type="match status" value="1"/>
</dbReference>
<evidence type="ECO:0000256" key="9">
    <source>
        <dbReference type="ARBA" id="ARBA00023235"/>
    </source>
</evidence>
<dbReference type="PROSITE" id="PS01086">
    <property type="entry name" value="RIBUL_P_3_EPIMER_2"/>
    <property type="match status" value="1"/>
</dbReference>
<dbReference type="GO" id="GO:0009052">
    <property type="term" value="P:pentose-phosphate shunt, non-oxidative branch"/>
    <property type="evidence" value="ECO:0000318"/>
    <property type="project" value="GO_Central"/>
</dbReference>
<feature type="binding site" evidence="12">
    <location>
        <position position="179"/>
    </location>
    <ligand>
        <name>a divalent metal cation</name>
        <dbReference type="ChEBI" id="CHEBI:60240"/>
    </ligand>
</feature>
<keyword evidence="12" id="KW-0464">Manganese</keyword>
<evidence type="ECO:0000256" key="2">
    <source>
        <dbReference type="ARBA" id="ARBA00001936"/>
    </source>
</evidence>
<evidence type="ECO:0000256" key="7">
    <source>
        <dbReference type="ARBA" id="ARBA00013188"/>
    </source>
</evidence>
<evidence type="ECO:0000313" key="15">
    <source>
        <dbReference type="Proteomes" id="UP000036987"/>
    </source>
</evidence>
<evidence type="ECO:0000256" key="12">
    <source>
        <dbReference type="PIRSR" id="PIRSR001461-2"/>
    </source>
</evidence>
<dbReference type="PIRSF" id="PIRSF001461">
    <property type="entry name" value="RPE"/>
    <property type="match status" value="1"/>
</dbReference>
<proteinExistence type="inferred from homology"/>
<comment type="caution">
    <text evidence="14">The sequence shown here is derived from an EMBL/GenBank/DDBJ whole genome shotgun (WGS) entry which is preliminary data.</text>
</comment>
<keyword evidence="12" id="KW-0862">Zinc</keyword>
<feature type="binding site" evidence="13">
    <location>
        <position position="70"/>
    </location>
    <ligand>
        <name>substrate</name>
    </ligand>
</feature>
<dbReference type="GO" id="GO:0004750">
    <property type="term" value="F:D-ribulose-phosphate 3-epimerase activity"/>
    <property type="evidence" value="ECO:0000318"/>
    <property type="project" value="GO_Central"/>
</dbReference>
<dbReference type="EC" id="5.1.3.1" evidence="7 10"/>
<evidence type="ECO:0000256" key="4">
    <source>
        <dbReference type="ARBA" id="ARBA00001947"/>
    </source>
</evidence>
<dbReference type="Pfam" id="PF00834">
    <property type="entry name" value="Ribul_P_3_epim"/>
    <property type="match status" value="1"/>
</dbReference>
<accession>A0A0K9PGS8</accession>
<name>A0A0K9PGS8_ZOSMR</name>
<gene>
    <name evidence="14" type="ORF">ZOSMA_268G00140</name>
</gene>
<feature type="binding site" evidence="13">
    <location>
        <begin position="150"/>
        <end position="153"/>
    </location>
    <ligand>
        <name>substrate</name>
    </ligand>
</feature>
<organism evidence="14 15">
    <name type="scientific">Zostera marina</name>
    <name type="common">Eelgrass</name>
    <dbReference type="NCBI Taxonomy" id="29655"/>
    <lineage>
        <taxon>Eukaryota</taxon>
        <taxon>Viridiplantae</taxon>
        <taxon>Streptophyta</taxon>
        <taxon>Embryophyta</taxon>
        <taxon>Tracheophyta</taxon>
        <taxon>Spermatophyta</taxon>
        <taxon>Magnoliopsida</taxon>
        <taxon>Liliopsida</taxon>
        <taxon>Zosteraceae</taxon>
        <taxon>Zostera</taxon>
    </lineage>
</organism>
<dbReference type="OMA" id="CHLMIED"/>
<keyword evidence="10" id="KW-0119">Carbohydrate metabolism</keyword>
<dbReference type="NCBIfam" id="TIGR01163">
    <property type="entry name" value="rpe"/>
    <property type="match status" value="1"/>
</dbReference>
<evidence type="ECO:0000256" key="3">
    <source>
        <dbReference type="ARBA" id="ARBA00001941"/>
    </source>
</evidence>
<dbReference type="CDD" id="cd00429">
    <property type="entry name" value="RPE"/>
    <property type="match status" value="1"/>
</dbReference>
<dbReference type="InterPro" id="IPR013785">
    <property type="entry name" value="Aldolase_TIM"/>
</dbReference>
<keyword evidence="8 12" id="KW-0479">Metal-binding</keyword>
<dbReference type="Gene3D" id="3.20.20.70">
    <property type="entry name" value="Aldolase class I"/>
    <property type="match status" value="1"/>
</dbReference>
<keyword evidence="9 10" id="KW-0413">Isomerase</keyword>
<dbReference type="OrthoDB" id="1927044at2759"/>
<dbReference type="EMBL" id="LFYR01000911">
    <property type="protein sequence ID" value="KMZ67445.1"/>
    <property type="molecule type" value="Genomic_DNA"/>
</dbReference>
<evidence type="ECO:0000256" key="11">
    <source>
        <dbReference type="PIRSR" id="PIRSR001461-1"/>
    </source>
</evidence>
<dbReference type="GO" id="GO:0005829">
    <property type="term" value="C:cytosol"/>
    <property type="evidence" value="ECO:0000318"/>
    <property type="project" value="GO_Central"/>
</dbReference>
<dbReference type="InterPro" id="IPR026019">
    <property type="entry name" value="Ribul_P_3_epim"/>
</dbReference>
<dbReference type="STRING" id="29655.A0A0K9PGS8"/>
<evidence type="ECO:0000256" key="13">
    <source>
        <dbReference type="PIRSR" id="PIRSR001461-3"/>
    </source>
</evidence>
<feature type="active site" description="Proton donor" evidence="11">
    <location>
        <position position="179"/>
    </location>
</feature>